<dbReference type="AlphaFoldDB" id="A0A2B7YPL2"/>
<dbReference type="OrthoDB" id="3034873at2759"/>
<proteinExistence type="predicted"/>
<keyword evidence="2" id="KW-1185">Reference proteome</keyword>
<dbReference type="Proteomes" id="UP000224634">
    <property type="component" value="Unassembled WGS sequence"/>
</dbReference>
<dbReference type="EMBL" id="PDNA01000028">
    <property type="protein sequence ID" value="PGH23130.1"/>
    <property type="molecule type" value="Genomic_DNA"/>
</dbReference>
<comment type="caution">
    <text evidence="1">The sequence shown here is derived from an EMBL/GenBank/DDBJ whole genome shotgun (WGS) entry which is preliminary data.</text>
</comment>
<accession>A0A2B7YPL2</accession>
<evidence type="ECO:0000313" key="1">
    <source>
        <dbReference type="EMBL" id="PGH23130.1"/>
    </source>
</evidence>
<protein>
    <submittedName>
        <fullName evidence="1">Uncharacterized protein</fullName>
    </submittedName>
</protein>
<sequence>MEGYQQLLSLFNGHYSDLVEEYRQGKNLANEGDESIAYLRTKCKLELWVYKNGCKIQIMGSIHNPSTTANPKYYYSIAPCESPFLAYDPNIYDGNPNVDDDKLKSLYPDLSPVCWPWAEAYSEAFERWEEKPWEEKQCSKFGVFPDARSQIAFDICGMIISCWLALQPDVGHVRYQSGVYTEDDYVLRGDNVDTVFKEFLDDAWKLL</sequence>
<reference evidence="1 2" key="1">
    <citation type="submission" date="2017-10" db="EMBL/GenBank/DDBJ databases">
        <title>Comparative genomics in systemic dimorphic fungi from Ajellomycetaceae.</title>
        <authorList>
            <person name="Munoz J.F."/>
            <person name="Mcewen J.G."/>
            <person name="Clay O.K."/>
            <person name="Cuomo C.A."/>
        </authorList>
    </citation>
    <scope>NUCLEOTIDE SEQUENCE [LARGE SCALE GENOMIC DNA]</scope>
    <source>
        <strain evidence="1 2">UAMH7299</strain>
    </source>
</reference>
<organism evidence="1 2">
    <name type="scientific">Polytolypa hystricis (strain UAMH7299)</name>
    <dbReference type="NCBI Taxonomy" id="1447883"/>
    <lineage>
        <taxon>Eukaryota</taxon>
        <taxon>Fungi</taxon>
        <taxon>Dikarya</taxon>
        <taxon>Ascomycota</taxon>
        <taxon>Pezizomycotina</taxon>
        <taxon>Eurotiomycetes</taxon>
        <taxon>Eurotiomycetidae</taxon>
        <taxon>Onygenales</taxon>
        <taxon>Onygenales incertae sedis</taxon>
        <taxon>Polytolypa</taxon>
    </lineage>
</organism>
<name>A0A2B7YPL2_POLH7</name>
<gene>
    <name evidence="1" type="ORF">AJ80_02760</name>
</gene>
<evidence type="ECO:0000313" key="2">
    <source>
        <dbReference type="Proteomes" id="UP000224634"/>
    </source>
</evidence>